<evidence type="ECO:0000313" key="2">
    <source>
        <dbReference type="EMBL" id="KAL3532087.1"/>
    </source>
</evidence>
<keyword evidence="3" id="KW-1185">Reference proteome</keyword>
<protein>
    <recommendedName>
        <fullName evidence="4">Protein BIC1</fullName>
    </recommendedName>
</protein>
<dbReference type="InterPro" id="IPR040374">
    <property type="entry name" value="BIC"/>
</dbReference>
<evidence type="ECO:0000313" key="3">
    <source>
        <dbReference type="Proteomes" id="UP001630127"/>
    </source>
</evidence>
<feature type="compositionally biased region" description="Basic and acidic residues" evidence="1">
    <location>
        <begin position="80"/>
        <end position="93"/>
    </location>
</feature>
<feature type="region of interest" description="Disordered" evidence="1">
    <location>
        <begin position="1"/>
        <end position="34"/>
    </location>
</feature>
<evidence type="ECO:0008006" key="4">
    <source>
        <dbReference type="Google" id="ProtNLM"/>
    </source>
</evidence>
<feature type="compositionally biased region" description="Low complexity" evidence="1">
    <location>
        <begin position="1"/>
        <end position="24"/>
    </location>
</feature>
<evidence type="ECO:0000256" key="1">
    <source>
        <dbReference type="SAM" id="MobiDB-lite"/>
    </source>
</evidence>
<proteinExistence type="predicted"/>
<dbReference type="AlphaFoldDB" id="A0ABD3ALQ5"/>
<dbReference type="PANTHER" id="PTHR34207">
    <property type="entry name" value="PROTEIN BIC1"/>
    <property type="match status" value="1"/>
</dbReference>
<dbReference type="CDD" id="cd22645">
    <property type="entry name" value="BIC1_CID"/>
    <property type="match status" value="1"/>
</dbReference>
<dbReference type="EMBL" id="JBJUIK010000003">
    <property type="protein sequence ID" value="KAL3532087.1"/>
    <property type="molecule type" value="Genomic_DNA"/>
</dbReference>
<feature type="compositionally biased region" description="Polar residues" evidence="1">
    <location>
        <begin position="25"/>
        <end position="34"/>
    </location>
</feature>
<accession>A0ABD3ALQ5</accession>
<name>A0ABD3ALQ5_9GENT</name>
<comment type="caution">
    <text evidence="2">The sequence shown here is derived from an EMBL/GenBank/DDBJ whole genome shotgun (WGS) entry which is preliminary data.</text>
</comment>
<gene>
    <name evidence="2" type="ORF">ACH5RR_005608</name>
</gene>
<reference evidence="2 3" key="1">
    <citation type="submission" date="2024-11" db="EMBL/GenBank/DDBJ databases">
        <title>A near-complete genome assembly of Cinchona calisaya.</title>
        <authorList>
            <person name="Lian D.C."/>
            <person name="Zhao X.W."/>
            <person name="Wei L."/>
        </authorList>
    </citation>
    <scope>NUCLEOTIDE SEQUENCE [LARGE SCALE GENOMIC DNA]</scope>
    <source>
        <tissue evidence="2">Nenye</tissue>
    </source>
</reference>
<dbReference type="PANTHER" id="PTHR34207:SF2">
    <property type="entry name" value="PROTEIN BIC1"/>
    <property type="match status" value="1"/>
</dbReference>
<feature type="region of interest" description="Disordered" evidence="1">
    <location>
        <begin position="68"/>
        <end position="95"/>
    </location>
</feature>
<sequence>MKREYSSSSSSSMNPQNSQESNQETASSALQLQETSKPCCSELKQFDHQPDPDINPRLLLKEFAATSSSSAVLLTPNTRTSEEGSRSEDNGRERLKRHRVEVAGRVWIPDIWGQEDLLKDWIDCSAFDAAIMNASIMSARAALVEEGRRANSSRLRI</sequence>
<dbReference type="Proteomes" id="UP001630127">
    <property type="component" value="Unassembled WGS sequence"/>
</dbReference>
<organism evidence="2 3">
    <name type="scientific">Cinchona calisaya</name>
    <dbReference type="NCBI Taxonomy" id="153742"/>
    <lineage>
        <taxon>Eukaryota</taxon>
        <taxon>Viridiplantae</taxon>
        <taxon>Streptophyta</taxon>
        <taxon>Embryophyta</taxon>
        <taxon>Tracheophyta</taxon>
        <taxon>Spermatophyta</taxon>
        <taxon>Magnoliopsida</taxon>
        <taxon>eudicotyledons</taxon>
        <taxon>Gunneridae</taxon>
        <taxon>Pentapetalae</taxon>
        <taxon>asterids</taxon>
        <taxon>lamiids</taxon>
        <taxon>Gentianales</taxon>
        <taxon>Rubiaceae</taxon>
        <taxon>Cinchonoideae</taxon>
        <taxon>Cinchoneae</taxon>
        <taxon>Cinchona</taxon>
    </lineage>
</organism>